<protein>
    <submittedName>
        <fullName evidence="2">Uncharacterized protein</fullName>
    </submittedName>
</protein>
<accession>A0A0C6G121</accession>
<evidence type="ECO:0000313" key="2">
    <source>
        <dbReference type="EMBL" id="BAQ49510.1"/>
    </source>
</evidence>
<reference evidence="3" key="2">
    <citation type="submission" date="2015-01" db="EMBL/GenBank/DDBJ databases">
        <title>Complete genome sequence of Methylobacterium aquaticum strain 22A.</title>
        <authorList>
            <person name="Tani A."/>
            <person name="Ogura Y."/>
            <person name="Hayashi T."/>
        </authorList>
    </citation>
    <scope>NUCLEOTIDE SEQUENCE [LARGE SCALE GENOMIC DNA]</scope>
    <source>
        <strain evidence="3">MA-22A</strain>
        <plasmid evidence="3">Plasmid pMaq22A_1p DNA</plasmid>
    </source>
</reference>
<proteinExistence type="predicted"/>
<dbReference type="KEGG" id="maqu:Maq22A_1p36530"/>
<name>A0A0C6G121_9HYPH</name>
<dbReference type="AlphaFoldDB" id="A0A0C6G121"/>
<evidence type="ECO:0000313" key="3">
    <source>
        <dbReference type="Proteomes" id="UP000061432"/>
    </source>
</evidence>
<organism evidence="2 3">
    <name type="scientific">Methylobacterium aquaticum</name>
    <dbReference type="NCBI Taxonomy" id="270351"/>
    <lineage>
        <taxon>Bacteria</taxon>
        <taxon>Pseudomonadati</taxon>
        <taxon>Pseudomonadota</taxon>
        <taxon>Alphaproteobacteria</taxon>
        <taxon>Hyphomicrobiales</taxon>
        <taxon>Methylobacteriaceae</taxon>
        <taxon>Methylobacterium</taxon>
    </lineage>
</organism>
<dbReference type="PATRIC" id="fig|270351.10.peg.6588"/>
<gene>
    <name evidence="2" type="ORF">Maq22A_1p36530</name>
</gene>
<reference evidence="2 3" key="1">
    <citation type="journal article" date="2015" name="Genome Announc.">
        <title>Complete Genome Sequence of Methylobacterium aquaticum Strain 22A, Isolated from Racomitrium japonicum Moss.</title>
        <authorList>
            <person name="Tani A."/>
            <person name="Ogura Y."/>
            <person name="Hayashi T."/>
            <person name="Kimbara K."/>
        </authorList>
    </citation>
    <scope>NUCLEOTIDE SEQUENCE [LARGE SCALE GENOMIC DNA]</scope>
    <source>
        <strain evidence="2 3">MA-22A</strain>
        <plasmid evidence="3">Plasmid pMaq22A_1p DNA</plasmid>
    </source>
</reference>
<dbReference type="OrthoDB" id="7585945at2"/>
<feature type="region of interest" description="Disordered" evidence="1">
    <location>
        <begin position="116"/>
        <end position="138"/>
    </location>
</feature>
<dbReference type="RefSeq" id="WP_060850551.1">
    <property type="nucleotide sequence ID" value="NZ_AP014705.1"/>
</dbReference>
<geneLocation type="plasmid" evidence="3">
    <name>pMaq22A_1p DNA</name>
</geneLocation>
<dbReference type="EMBL" id="AP014705">
    <property type="protein sequence ID" value="BAQ49510.1"/>
    <property type="molecule type" value="Genomic_DNA"/>
</dbReference>
<keyword evidence="2" id="KW-0614">Plasmid</keyword>
<dbReference type="Proteomes" id="UP000061432">
    <property type="component" value="Plasmid pMaq22A_1p"/>
</dbReference>
<evidence type="ECO:0000256" key="1">
    <source>
        <dbReference type="SAM" id="MobiDB-lite"/>
    </source>
</evidence>
<sequence>MLKLSQSVEPFWLDVLPGVRVRFRPITVASMLVAREAVGKVFRDEDQDDVGARANIALVRELARRGIMEWEGIGDTDGQPIPVTREAVDLLMENWPAYDAIDNLYVAPALARDAEKNASSSSSAGTSVAAPDTATPAA</sequence>
<feature type="compositionally biased region" description="Low complexity" evidence="1">
    <location>
        <begin position="118"/>
        <end position="130"/>
    </location>
</feature>